<organism evidence="4 5">
    <name type="scientific">Cotesia glomerata</name>
    <name type="common">Lepidopteran parasitic wasp</name>
    <name type="synonym">Apanteles glomeratus</name>
    <dbReference type="NCBI Taxonomy" id="32391"/>
    <lineage>
        <taxon>Eukaryota</taxon>
        <taxon>Metazoa</taxon>
        <taxon>Ecdysozoa</taxon>
        <taxon>Arthropoda</taxon>
        <taxon>Hexapoda</taxon>
        <taxon>Insecta</taxon>
        <taxon>Pterygota</taxon>
        <taxon>Neoptera</taxon>
        <taxon>Endopterygota</taxon>
        <taxon>Hymenoptera</taxon>
        <taxon>Apocrita</taxon>
        <taxon>Ichneumonoidea</taxon>
        <taxon>Braconidae</taxon>
        <taxon>Microgastrinae</taxon>
        <taxon>Cotesia</taxon>
    </lineage>
</organism>
<evidence type="ECO:0000259" key="2">
    <source>
        <dbReference type="PROSITE" id="PS50181"/>
    </source>
</evidence>
<feature type="compositionally biased region" description="Basic and acidic residues" evidence="1">
    <location>
        <begin position="771"/>
        <end position="784"/>
    </location>
</feature>
<dbReference type="SUPFAM" id="SSF81383">
    <property type="entry name" value="F-box domain"/>
    <property type="match status" value="1"/>
</dbReference>
<dbReference type="PROSITE" id="PS50181">
    <property type="entry name" value="FBOX"/>
    <property type="match status" value="1"/>
</dbReference>
<dbReference type="EMBL" id="JAHXZJ010001119">
    <property type="protein sequence ID" value="KAH0553878.1"/>
    <property type="molecule type" value="Genomic_DNA"/>
</dbReference>
<comment type="caution">
    <text evidence="4">The sequence shown here is derived from an EMBL/GenBank/DDBJ whole genome shotgun (WGS) entry which is preliminary data.</text>
</comment>
<reference evidence="4 5" key="1">
    <citation type="journal article" date="2021" name="J. Hered.">
        <title>A chromosome-level genome assembly of the parasitoid wasp, Cotesia glomerata (Hymenoptera: Braconidae).</title>
        <authorList>
            <person name="Pinto B.J."/>
            <person name="Weis J.J."/>
            <person name="Gamble T."/>
            <person name="Ode P.J."/>
            <person name="Paul R."/>
            <person name="Zaspel J.M."/>
        </authorList>
    </citation>
    <scope>NUCLEOTIDE SEQUENCE [LARGE SCALE GENOMIC DNA]</scope>
    <source>
        <strain evidence="4">CgM1</strain>
    </source>
</reference>
<dbReference type="Gene3D" id="1.20.1280.50">
    <property type="match status" value="1"/>
</dbReference>
<feature type="domain" description="MBD" evidence="3">
    <location>
        <begin position="354"/>
        <end position="424"/>
    </location>
</feature>
<sequence length="1344" mass="149519">MTVFYWTTVSLSVALTTEITIAIKFEKRVLESLVLKQKAKKDKATEHAMDVVAADLNGGNAEVARDHLSDPGADVCKSPITGDVNTKDSKSKDKDVDDVKENQDLDQDTTQQSDVIDSKNFKDKVGDKLVSDEVVTIKESDSAVHDSNKMDDQDKEVNGDVKGVSVSKKSIVTPVGKRKLRKVKANSTSAVESEPQDSPVVNTNSSNRTRNQKRKLSEPDNHSSDDSEDFLGFDSSEFLKPNPAVEILKRLIAEAEAEVSTPQPPAKKQKLSVSKVLPKKSELKAEEPQTEVKGKKKAEKIDQSPDIAIIATVKNDASGKSPPSAKTPVARRGVRNSHASPAVSIVPKLKVPSDVTQPEYKEPFKYGWKRELVYKNESDPAKKTIEVSYYTPKGKRVRSLREVAEFLSTEDLTIDNFIFTKEPTGVNDPQCEIIKDEATAVSTPVNAGSAKKVLTGKRVPVPKRLSGKTSPLPAAKTLAKALPIKTSTPGLKVKVPVKRGAPKKEISPPMETEVHTWTNSSSITRRTQGGTEKASPYKSKRSLKMKLQEPCSIRCAMSMGLIPSLQCRVCLCLYHPECVGHAENSATDDYVCKNCRQDNEESRKVTITPPPLIPISMIGTETAKSLFPAIDRQSPLKAPKNLKPDDYSKNSRDSFSTNKLNTAAWYSNRDSMQRQDGSEPKPAQNIAIVNGKKFIVVPKNNAGSVQPAIRPRAPNRLSMIDDNDRINSINYPRDLENREPRVLKETMVNSREEIRNLNNDKSKDLAAIIDSDQRRNSGEAKTDDTPNLGEETIPVAQEVKEPALSKEQENTSKENLNEIVSADEKVEKMSNEKILEMIEEKILKSSVEMAERMDLDEPNTSDEQIRDEFDGSRENFEAMEVSEQKVKENLNEKKIEENIDKSVDRTQVEADKKKAVVPMVEVDQRQYFMATVCSGYNALSRVFQYLKVQELLRAARVCKMWRDIAVHPSLWKTVRMKNSQVTDWDGLVATLQRHGTQHLDLRKMLVAAESDSIWEKFVAVIPNVKTLVKLELCRCPVMVVEEVIKACPQLQVLTAMSIKCDWLNLNNIDNLKSCEELRLKAITGMSLYGDLTPLQNLSQLSHLSLTSVKELGKKKIEILGSLANLESLELGECSDFPSKFGTSVLCKLTKLERLRLEKGQGSCCTFDILKGVAKLEKLHQLELVNFDVKNGFDKHLANCKNIKRLLIIPTYISQSATSNNMVLGGVCELSNSLTYFVWGVTLELLRVTQLFVDQCNQMDKQVSGDSIPVLKPVPCLSLIEDPDEAQSLTKEEKSSNSTNPQVDILPLPQLKKLLAAALPKTRVKILMIPFHATWRQSISDSASQ</sequence>
<dbReference type="CDD" id="cd00122">
    <property type="entry name" value="MBD"/>
    <property type="match status" value="1"/>
</dbReference>
<feature type="compositionally biased region" description="Low complexity" evidence="1">
    <location>
        <begin position="161"/>
        <end position="170"/>
    </location>
</feature>
<dbReference type="GO" id="GO:0003677">
    <property type="term" value="F:DNA binding"/>
    <property type="evidence" value="ECO:0007669"/>
    <property type="project" value="InterPro"/>
</dbReference>
<feature type="region of interest" description="Disordered" evidence="1">
    <location>
        <begin position="63"/>
        <end position="114"/>
    </location>
</feature>
<evidence type="ECO:0000256" key="1">
    <source>
        <dbReference type="SAM" id="MobiDB-lite"/>
    </source>
</evidence>
<evidence type="ECO:0000313" key="5">
    <source>
        <dbReference type="Proteomes" id="UP000826195"/>
    </source>
</evidence>
<name>A0AAV7IIH0_COTGL</name>
<dbReference type="InterPro" id="IPR036047">
    <property type="entry name" value="F-box-like_dom_sf"/>
</dbReference>
<accession>A0AAV7IIH0</accession>
<dbReference type="Gene3D" id="3.80.10.10">
    <property type="entry name" value="Ribonuclease Inhibitor"/>
    <property type="match status" value="1"/>
</dbReference>
<feature type="compositionally biased region" description="Basic and acidic residues" evidence="1">
    <location>
        <begin position="642"/>
        <end position="652"/>
    </location>
</feature>
<dbReference type="PANTHER" id="PTHR15739">
    <property type="entry name" value="ZINC FINGER PROTEIN"/>
    <property type="match status" value="1"/>
</dbReference>
<feature type="compositionally biased region" description="Polar residues" evidence="1">
    <location>
        <begin position="515"/>
        <end position="530"/>
    </location>
</feature>
<dbReference type="SUPFAM" id="SSF54171">
    <property type="entry name" value="DNA-binding domain"/>
    <property type="match status" value="1"/>
</dbReference>
<gene>
    <name evidence="4" type="ORF">KQX54_005451</name>
</gene>
<dbReference type="Pfam" id="PF12937">
    <property type="entry name" value="F-box-like"/>
    <property type="match status" value="1"/>
</dbReference>
<feature type="compositionally biased region" description="Basic and acidic residues" evidence="1">
    <location>
        <begin position="279"/>
        <end position="301"/>
    </location>
</feature>
<dbReference type="PROSITE" id="PS50982">
    <property type="entry name" value="MBD"/>
    <property type="match status" value="1"/>
</dbReference>
<keyword evidence="5" id="KW-1185">Reference proteome</keyword>
<dbReference type="InterPro" id="IPR032675">
    <property type="entry name" value="LRR_dom_sf"/>
</dbReference>
<dbReference type="Gene3D" id="3.30.890.10">
    <property type="entry name" value="Methyl-cpg-binding Protein 2, Chain A"/>
    <property type="match status" value="1"/>
</dbReference>
<dbReference type="InterPro" id="IPR011011">
    <property type="entry name" value="Znf_FYVE_PHD"/>
</dbReference>
<dbReference type="InterPro" id="IPR052283">
    <property type="entry name" value="GenomicStab_NeuMorph_Reg"/>
</dbReference>
<feature type="region of interest" description="Disordered" evidence="1">
    <location>
        <begin position="313"/>
        <end position="338"/>
    </location>
</feature>
<dbReference type="InterPro" id="IPR001810">
    <property type="entry name" value="F-box_dom"/>
</dbReference>
<dbReference type="PANTHER" id="PTHR15739:SF5">
    <property type="entry name" value="LD23158P"/>
    <property type="match status" value="1"/>
</dbReference>
<dbReference type="InterPro" id="IPR001739">
    <property type="entry name" value="Methyl_CpG_DNA-bd"/>
</dbReference>
<feature type="region of interest" description="Disordered" evidence="1">
    <location>
        <begin position="501"/>
        <end position="541"/>
    </location>
</feature>
<dbReference type="Gene3D" id="3.30.40.10">
    <property type="entry name" value="Zinc/RING finger domain, C3HC4 (zinc finger)"/>
    <property type="match status" value="1"/>
</dbReference>
<feature type="region of interest" description="Disordered" evidence="1">
    <location>
        <begin position="140"/>
        <end position="237"/>
    </location>
</feature>
<dbReference type="InterPro" id="IPR016177">
    <property type="entry name" value="DNA-bd_dom_sf"/>
</dbReference>
<evidence type="ECO:0000259" key="3">
    <source>
        <dbReference type="PROSITE" id="PS50982"/>
    </source>
</evidence>
<protein>
    <submittedName>
        <fullName evidence="4">Uncharacterized protein</fullName>
    </submittedName>
</protein>
<feature type="compositionally biased region" description="Polar residues" evidence="1">
    <location>
        <begin position="199"/>
        <end position="209"/>
    </location>
</feature>
<dbReference type="SUPFAM" id="SSF52058">
    <property type="entry name" value="L domain-like"/>
    <property type="match status" value="1"/>
</dbReference>
<feature type="compositionally biased region" description="Basic and acidic residues" evidence="1">
    <location>
        <begin position="85"/>
        <end position="103"/>
    </location>
</feature>
<dbReference type="InterPro" id="IPR013083">
    <property type="entry name" value="Znf_RING/FYVE/PHD"/>
</dbReference>
<feature type="region of interest" description="Disordered" evidence="1">
    <location>
        <begin position="257"/>
        <end position="301"/>
    </location>
</feature>
<dbReference type="SUPFAM" id="SSF57903">
    <property type="entry name" value="FYVE/PHD zinc finger"/>
    <property type="match status" value="1"/>
</dbReference>
<feature type="region of interest" description="Disordered" evidence="1">
    <location>
        <begin position="630"/>
        <end position="655"/>
    </location>
</feature>
<feature type="region of interest" description="Disordered" evidence="1">
    <location>
        <begin position="765"/>
        <end position="791"/>
    </location>
</feature>
<feature type="compositionally biased region" description="Basic and acidic residues" evidence="1">
    <location>
        <begin position="140"/>
        <end position="159"/>
    </location>
</feature>
<feature type="compositionally biased region" description="Basic and acidic residues" evidence="1">
    <location>
        <begin position="215"/>
        <end position="225"/>
    </location>
</feature>
<evidence type="ECO:0000313" key="4">
    <source>
        <dbReference type="EMBL" id="KAH0553878.1"/>
    </source>
</evidence>
<dbReference type="SMART" id="SM00391">
    <property type="entry name" value="MBD"/>
    <property type="match status" value="1"/>
</dbReference>
<dbReference type="Pfam" id="PF01429">
    <property type="entry name" value="MBD"/>
    <property type="match status" value="1"/>
</dbReference>
<feature type="domain" description="F-box" evidence="2">
    <location>
        <begin position="938"/>
        <end position="974"/>
    </location>
</feature>
<proteinExistence type="predicted"/>
<dbReference type="Proteomes" id="UP000826195">
    <property type="component" value="Unassembled WGS sequence"/>
</dbReference>